<organism evidence="1 2">
    <name type="scientific">Kipferlia bialata</name>
    <dbReference type="NCBI Taxonomy" id="797122"/>
    <lineage>
        <taxon>Eukaryota</taxon>
        <taxon>Metamonada</taxon>
        <taxon>Carpediemonas-like organisms</taxon>
        <taxon>Kipferlia</taxon>
    </lineage>
</organism>
<proteinExistence type="predicted"/>
<dbReference type="InterPro" id="IPR001020">
    <property type="entry name" value="PTS_HPr_His_P_site"/>
</dbReference>
<sequence>MNPHPLSLSEVNEYAAELGIHSRPAAPLTKVQLLPSVFDLGHAIDALVETVREAAAIKKKRAAPPAVEMTQEAIVLLEASVSALVSSMAHLSLTDGSIEEECRQVVRDGPPRCRDPALTVALSSCLVGLANAPNTLGKLAGRLKDIESSSTQRTVTKALETVSEACDRLTKERQSLCREEDAVSLLIQTHT</sequence>
<protein>
    <submittedName>
        <fullName evidence="1">Uncharacterized protein</fullName>
    </submittedName>
</protein>
<name>A0A9K3GM19_9EUKA</name>
<gene>
    <name evidence="1" type="ORF">KIPB_010017</name>
</gene>
<accession>A0A9K3GM19</accession>
<dbReference type="EMBL" id="BDIP01003581">
    <property type="protein sequence ID" value="GIQ87882.1"/>
    <property type="molecule type" value="Genomic_DNA"/>
</dbReference>
<dbReference type="AlphaFoldDB" id="A0A9K3GM19"/>
<reference evidence="1 2" key="1">
    <citation type="journal article" date="2018" name="PLoS ONE">
        <title>The draft genome of Kipferlia bialata reveals reductive genome evolution in fornicate parasites.</title>
        <authorList>
            <person name="Tanifuji G."/>
            <person name="Takabayashi S."/>
            <person name="Kume K."/>
            <person name="Takagi M."/>
            <person name="Nakayama T."/>
            <person name="Kamikawa R."/>
            <person name="Inagaki Y."/>
            <person name="Hashimoto T."/>
        </authorList>
    </citation>
    <scope>NUCLEOTIDE SEQUENCE [LARGE SCALE GENOMIC DNA]</scope>
    <source>
        <strain evidence="1">NY0173</strain>
    </source>
</reference>
<evidence type="ECO:0000313" key="1">
    <source>
        <dbReference type="EMBL" id="GIQ87882.1"/>
    </source>
</evidence>
<evidence type="ECO:0000313" key="2">
    <source>
        <dbReference type="Proteomes" id="UP000265618"/>
    </source>
</evidence>
<comment type="caution">
    <text evidence="1">The sequence shown here is derived from an EMBL/GenBank/DDBJ whole genome shotgun (WGS) entry which is preliminary data.</text>
</comment>
<dbReference type="Proteomes" id="UP000265618">
    <property type="component" value="Unassembled WGS sequence"/>
</dbReference>
<keyword evidence="2" id="KW-1185">Reference proteome</keyword>
<dbReference type="PROSITE" id="PS00369">
    <property type="entry name" value="PTS_HPR_HIS"/>
    <property type="match status" value="1"/>
</dbReference>